<evidence type="ECO:0000256" key="1">
    <source>
        <dbReference type="ARBA" id="ARBA00001936"/>
    </source>
</evidence>
<dbReference type="InterPro" id="IPR003674">
    <property type="entry name" value="Oligo_trans_STT3"/>
</dbReference>
<keyword evidence="11" id="KW-0460">Magnesium</keyword>
<evidence type="ECO:0000256" key="2">
    <source>
        <dbReference type="ARBA" id="ARBA00001946"/>
    </source>
</evidence>
<evidence type="ECO:0000256" key="9">
    <source>
        <dbReference type="ARBA" id="ARBA00022692"/>
    </source>
</evidence>
<feature type="transmembrane region" description="Helical" evidence="17">
    <location>
        <begin position="444"/>
        <end position="463"/>
    </location>
</feature>
<comment type="pathway">
    <text evidence="4">Protein modification; protein glycosylation.</text>
</comment>
<dbReference type="PANTHER" id="PTHR13872:SF1">
    <property type="entry name" value="DOLICHYL-DIPHOSPHOOLIGOSACCHARIDE--PROTEIN GLYCOSYLTRANSFERASE SUBUNIT STT3B"/>
    <property type="match status" value="1"/>
</dbReference>
<name>A0A8J7YN21_9EURY</name>
<comment type="cofactor">
    <cofactor evidence="1">
        <name>Mn(2+)</name>
        <dbReference type="ChEBI" id="CHEBI:29035"/>
    </cofactor>
</comment>
<feature type="transmembrane region" description="Helical" evidence="17">
    <location>
        <begin position="499"/>
        <end position="521"/>
    </location>
</feature>
<protein>
    <recommendedName>
        <fullName evidence="6">dolichyl-phosphooligosaccharide-protein glycotransferase</fullName>
        <ecNumber evidence="6">2.4.99.21</ecNumber>
    </recommendedName>
    <alternativeName>
        <fullName evidence="15">Oligosaccharyl transferase</fullName>
    </alternativeName>
</protein>
<dbReference type="AlphaFoldDB" id="A0A8J7YN21"/>
<evidence type="ECO:0000256" key="15">
    <source>
        <dbReference type="ARBA" id="ARBA00030679"/>
    </source>
</evidence>
<evidence type="ECO:0000256" key="5">
    <source>
        <dbReference type="ARBA" id="ARBA00010810"/>
    </source>
</evidence>
<dbReference type="PANTHER" id="PTHR13872">
    <property type="entry name" value="DOLICHYL-DIPHOSPHOOLIGOSACCHARIDE--PROTEIN GLYCOSYLTRANSFERASE SUBUNIT"/>
    <property type="match status" value="1"/>
</dbReference>
<reference evidence="20" key="1">
    <citation type="submission" date="2021-06" db="EMBL/GenBank/DDBJ databases">
        <title>Halomicroarcula sp. F24A a new haloarchaeum isolated from saline soil.</title>
        <authorList>
            <person name="Duran-Viseras A."/>
            <person name="Sanchez-Porro C."/>
            <person name="Ventosa A."/>
        </authorList>
    </citation>
    <scope>NUCLEOTIDE SEQUENCE</scope>
    <source>
        <strain evidence="20">F24A</strain>
    </source>
</reference>
<comment type="cofactor">
    <cofactor evidence="2">
        <name>Mg(2+)</name>
        <dbReference type="ChEBI" id="CHEBI:18420"/>
    </cofactor>
</comment>
<feature type="transmembrane region" description="Helical" evidence="17">
    <location>
        <begin position="336"/>
        <end position="355"/>
    </location>
</feature>
<evidence type="ECO:0000256" key="14">
    <source>
        <dbReference type="ARBA" id="ARBA00023211"/>
    </source>
</evidence>
<gene>
    <name evidence="20" type="ORF">EGD98_13880</name>
</gene>
<dbReference type="GO" id="GO:0046872">
    <property type="term" value="F:metal ion binding"/>
    <property type="evidence" value="ECO:0007669"/>
    <property type="project" value="UniProtKB-KW"/>
</dbReference>
<evidence type="ECO:0000256" key="3">
    <source>
        <dbReference type="ARBA" id="ARBA00004651"/>
    </source>
</evidence>
<feature type="transmembrane region" description="Helical" evidence="17">
    <location>
        <begin position="367"/>
        <end position="386"/>
    </location>
</feature>
<keyword evidence="9 17" id="KW-0812">Transmembrane</keyword>
<organism evidence="20 21">
    <name type="scientific">Haloarcula salinisoli</name>
    <dbReference type="NCBI Taxonomy" id="2487746"/>
    <lineage>
        <taxon>Archaea</taxon>
        <taxon>Methanobacteriati</taxon>
        <taxon>Methanobacteriota</taxon>
        <taxon>Stenosarchaea group</taxon>
        <taxon>Halobacteria</taxon>
        <taxon>Halobacteriales</taxon>
        <taxon>Haloarculaceae</taxon>
        <taxon>Haloarcula</taxon>
    </lineage>
</organism>
<evidence type="ECO:0000259" key="19">
    <source>
        <dbReference type="Pfam" id="PF18079"/>
    </source>
</evidence>
<dbReference type="Proteomes" id="UP000783863">
    <property type="component" value="Unassembled WGS sequence"/>
</dbReference>
<dbReference type="Pfam" id="PF18079">
    <property type="entry name" value="AglB_L1"/>
    <property type="match status" value="1"/>
</dbReference>
<dbReference type="EMBL" id="RKLQ01000002">
    <property type="protein sequence ID" value="MBX0304761.1"/>
    <property type="molecule type" value="Genomic_DNA"/>
</dbReference>
<dbReference type="InterPro" id="IPR041154">
    <property type="entry name" value="AglB_P1"/>
</dbReference>
<proteinExistence type="inferred from homology"/>
<comment type="similarity">
    <text evidence="5">Belongs to the STT3 family.</text>
</comment>
<sequence length="778" mass="83327">MSDERGPTELLDERPELESALAAALAVDDEHDEWGFDDIDVDSGAFGELVSHDVVEKRGDEYAVADPAAVRRALDGDDAVGDETATAEREFDLDWLAVPDIDGRAAGLLTAALAVVVLTRTYVVSSVYRGGDIVFSGNDAYYYRYLVEQVAETSGGAEFSVLSVLPGAGTKGEPLMIATLWWVAELLGGTTETIGHVLAWYPVVSAVISGVFVYLLAVRVTSDRRVGLASVLFLALIPGHALRTSLGFADHHAFDYPWLGLTALALLLVVTTAQDRASLRSPVPWVGSVLLGVGITGQVLAWEAGPLLIVPVGVVVAAKTLLDVEAGREPLRANLPLVGGTGLAAALVWTVHTSWEWHTELVASTPFLLFLGVCSVVATAAVVARAGGTTRQLAAVEGVAFVVGLFTVRSLFTERWAEAFSRTDALFRSDDIAGTIGLFDPGTVGFLLLFGFALVMALPAMVLGVQFATRDRADWLVVTTYAWYFLGLATLQVRFVGELATFAAVFAGYAFVWLAAKVELARPVTGERTAAITDAVVPETRMVGLLCVLFLLVGSLGLVQVPVKTSQVTIDGGQYQTATAIERDAAENGLAYPENYVLSQWGKNRMYNYFVNGESRSYSYARNTHEAFLSSPNETEWYDRLRGRVGYVVTEDRAASPETMHSRLHTRYGSQNESVAGLGHFQAIYATESGSYKAFALVPGATITGTTSPNATVTASATVELPNGTFEYVRRTRADASGRYRIGVANPGEYAVESDNSTATVTVNESAVRNGTERPVGQ</sequence>
<feature type="transmembrane region" description="Helical" evidence="17">
    <location>
        <begin position="198"/>
        <end position="218"/>
    </location>
</feature>
<accession>A0A8J7YN21</accession>
<dbReference type="InterPro" id="IPR048307">
    <property type="entry name" value="STT3_N"/>
</dbReference>
<dbReference type="GO" id="GO:0004576">
    <property type="term" value="F:oligosaccharyl transferase activity"/>
    <property type="evidence" value="ECO:0007669"/>
    <property type="project" value="InterPro"/>
</dbReference>
<comment type="caution">
    <text evidence="20">The sequence shown here is derived from an EMBL/GenBank/DDBJ whole genome shotgun (WGS) entry which is preliminary data.</text>
</comment>
<dbReference type="Gene3D" id="2.60.40.3390">
    <property type="match status" value="1"/>
</dbReference>
<comment type="subcellular location">
    <subcellularLocation>
        <location evidence="3">Cell membrane</location>
        <topology evidence="3">Multi-pass membrane protein</topology>
    </subcellularLocation>
</comment>
<dbReference type="RefSeq" id="WP_220588961.1">
    <property type="nucleotide sequence ID" value="NZ_RKLQ01000002.1"/>
</dbReference>
<feature type="transmembrane region" description="Helical" evidence="17">
    <location>
        <begin position="225"/>
        <end position="242"/>
    </location>
</feature>
<evidence type="ECO:0000256" key="12">
    <source>
        <dbReference type="ARBA" id="ARBA00022989"/>
    </source>
</evidence>
<evidence type="ECO:0000256" key="11">
    <source>
        <dbReference type="ARBA" id="ARBA00022842"/>
    </source>
</evidence>
<keyword evidence="12 17" id="KW-1133">Transmembrane helix</keyword>
<keyword evidence="14" id="KW-0464">Manganese</keyword>
<evidence type="ECO:0000259" key="18">
    <source>
        <dbReference type="Pfam" id="PF02516"/>
    </source>
</evidence>
<feature type="transmembrane region" description="Helical" evidence="17">
    <location>
        <begin position="393"/>
        <end position="412"/>
    </location>
</feature>
<dbReference type="UniPathway" id="UPA00378"/>
<evidence type="ECO:0000313" key="20">
    <source>
        <dbReference type="EMBL" id="MBX0304761.1"/>
    </source>
</evidence>
<dbReference type="Pfam" id="PF02516">
    <property type="entry name" value="STT3"/>
    <property type="match status" value="1"/>
</dbReference>
<keyword evidence="7" id="KW-0328">Glycosyltransferase</keyword>
<comment type="catalytic activity">
    <reaction evidence="16">
        <text>an archaeal dolichyl phosphooligosaccharide + [protein]-L-asparagine = an archaeal dolichyl phosphate + a glycoprotein with the oligosaccharide chain attached by N-beta-D-glycosyl linkage to a protein L-asparagine.</text>
        <dbReference type="EC" id="2.4.99.21"/>
    </reaction>
</comment>
<evidence type="ECO:0000256" key="10">
    <source>
        <dbReference type="ARBA" id="ARBA00022723"/>
    </source>
</evidence>
<keyword evidence="10" id="KW-0479">Metal-binding</keyword>
<evidence type="ECO:0000256" key="7">
    <source>
        <dbReference type="ARBA" id="ARBA00022676"/>
    </source>
</evidence>
<evidence type="ECO:0000256" key="6">
    <source>
        <dbReference type="ARBA" id="ARBA00012602"/>
    </source>
</evidence>
<evidence type="ECO:0000256" key="4">
    <source>
        <dbReference type="ARBA" id="ARBA00004922"/>
    </source>
</evidence>
<keyword evidence="21" id="KW-1185">Reference proteome</keyword>
<dbReference type="GO" id="GO:0005886">
    <property type="term" value="C:plasma membrane"/>
    <property type="evidence" value="ECO:0007669"/>
    <property type="project" value="UniProtKB-SubCell"/>
</dbReference>
<keyword evidence="8" id="KW-0808">Transferase</keyword>
<feature type="domain" description="Archaeal glycosylation protein B peripheral" evidence="19">
    <location>
        <begin position="700"/>
        <end position="772"/>
    </location>
</feature>
<feature type="transmembrane region" description="Helical" evidence="17">
    <location>
        <begin position="542"/>
        <end position="561"/>
    </location>
</feature>
<evidence type="ECO:0000256" key="16">
    <source>
        <dbReference type="ARBA" id="ARBA00034066"/>
    </source>
</evidence>
<feature type="domain" description="Oligosaccharyl transferase STT3 N-terminal" evidence="18">
    <location>
        <begin position="131"/>
        <end position="322"/>
    </location>
</feature>
<evidence type="ECO:0000313" key="21">
    <source>
        <dbReference type="Proteomes" id="UP000783863"/>
    </source>
</evidence>
<evidence type="ECO:0000256" key="17">
    <source>
        <dbReference type="SAM" id="Phobius"/>
    </source>
</evidence>
<evidence type="ECO:0000256" key="8">
    <source>
        <dbReference type="ARBA" id="ARBA00022679"/>
    </source>
</evidence>
<keyword evidence="13 17" id="KW-0472">Membrane</keyword>
<feature type="transmembrane region" description="Helical" evidence="17">
    <location>
        <begin position="475"/>
        <end position="493"/>
    </location>
</feature>
<dbReference type="EC" id="2.4.99.21" evidence="6"/>
<evidence type="ECO:0000256" key="13">
    <source>
        <dbReference type="ARBA" id="ARBA00023136"/>
    </source>
</evidence>